<name>A0A840B1W8_9SPHN</name>
<feature type="domain" description="TadE-like" evidence="2">
    <location>
        <begin position="12"/>
        <end position="54"/>
    </location>
</feature>
<dbReference type="Proteomes" id="UP000581447">
    <property type="component" value="Unassembled WGS sequence"/>
</dbReference>
<keyword evidence="1" id="KW-0812">Transmembrane</keyword>
<evidence type="ECO:0000256" key="1">
    <source>
        <dbReference type="SAM" id="Phobius"/>
    </source>
</evidence>
<comment type="caution">
    <text evidence="3">The sequence shown here is derived from an EMBL/GenBank/DDBJ whole genome shotgun (WGS) entry which is preliminary data.</text>
</comment>
<protein>
    <submittedName>
        <fullName evidence="3">Flp pilus assembly pilin Flp</fullName>
    </submittedName>
</protein>
<keyword evidence="4" id="KW-1185">Reference proteome</keyword>
<dbReference type="EMBL" id="JACIEA010000001">
    <property type="protein sequence ID" value="MBB3942890.1"/>
    <property type="molecule type" value="Genomic_DNA"/>
</dbReference>
<proteinExistence type="predicted"/>
<dbReference type="InterPro" id="IPR012495">
    <property type="entry name" value="TadE-like_dom"/>
</dbReference>
<dbReference type="Pfam" id="PF07811">
    <property type="entry name" value="TadE"/>
    <property type="match status" value="1"/>
</dbReference>
<sequence length="203" mass="21794">MMIAKFRSNEDGVSIVEFAIIAPVVIMMLLGTMDTGHSFFVRATLDGAVQDAARSSSLEGATSLTQQELIDEEVASTIRELAPDATVKVSRRYFKTFSTAALARAEEVIEQSPGNLKCDRGEAFMDANGNGVWDADGGSDGQGGARDIVIITFKVSYPRLFPLAAMFGWPANVEMESNSILANQPYGDQTGYGKPVQVNCPSV</sequence>
<organism evidence="3 4">
    <name type="scientific">Sphingorhabdus rigui</name>
    <dbReference type="NCBI Taxonomy" id="1282858"/>
    <lineage>
        <taxon>Bacteria</taxon>
        <taxon>Pseudomonadati</taxon>
        <taxon>Pseudomonadota</taxon>
        <taxon>Alphaproteobacteria</taxon>
        <taxon>Sphingomonadales</taxon>
        <taxon>Sphingomonadaceae</taxon>
        <taxon>Sphingorhabdus</taxon>
    </lineage>
</organism>
<feature type="transmembrane region" description="Helical" evidence="1">
    <location>
        <begin position="12"/>
        <end position="33"/>
    </location>
</feature>
<evidence type="ECO:0000259" key="2">
    <source>
        <dbReference type="Pfam" id="PF07811"/>
    </source>
</evidence>
<gene>
    <name evidence="3" type="ORF">GGR91_001112</name>
</gene>
<keyword evidence="1" id="KW-0472">Membrane</keyword>
<keyword evidence="1" id="KW-1133">Transmembrane helix</keyword>
<dbReference type="AlphaFoldDB" id="A0A840B1W8"/>
<evidence type="ECO:0000313" key="3">
    <source>
        <dbReference type="EMBL" id="MBB3942890.1"/>
    </source>
</evidence>
<evidence type="ECO:0000313" key="4">
    <source>
        <dbReference type="Proteomes" id="UP000581447"/>
    </source>
</evidence>
<accession>A0A840B1W8</accession>
<reference evidence="3 4" key="1">
    <citation type="submission" date="2020-08" db="EMBL/GenBank/DDBJ databases">
        <title>Genomic Encyclopedia of Type Strains, Phase IV (KMG-IV): sequencing the most valuable type-strain genomes for metagenomic binning, comparative biology and taxonomic classification.</title>
        <authorList>
            <person name="Goeker M."/>
        </authorList>
    </citation>
    <scope>NUCLEOTIDE SEQUENCE [LARGE SCALE GENOMIC DNA]</scope>
    <source>
        <strain evidence="3 4">DSM 29050</strain>
    </source>
</reference>